<reference evidence="2" key="1">
    <citation type="journal article" date="2017" name="Nat. Commun.">
        <title>The North American bullfrog draft genome provides insight into hormonal regulation of long noncoding RNA.</title>
        <authorList>
            <person name="Hammond S.A."/>
            <person name="Warren R.L."/>
            <person name="Vandervalk B.P."/>
            <person name="Kucuk E."/>
            <person name="Khan H."/>
            <person name="Gibb E.A."/>
            <person name="Pandoh P."/>
            <person name="Kirk H."/>
            <person name="Zhao Y."/>
            <person name="Jones M."/>
            <person name="Mungall A.J."/>
            <person name="Coope R."/>
            <person name="Pleasance S."/>
            <person name="Moore R.A."/>
            <person name="Holt R.A."/>
            <person name="Round J.M."/>
            <person name="Ohora S."/>
            <person name="Walle B.V."/>
            <person name="Veldhoen N."/>
            <person name="Helbing C.C."/>
            <person name="Birol I."/>
        </authorList>
    </citation>
    <scope>NUCLEOTIDE SEQUENCE [LARGE SCALE GENOMIC DNA]</scope>
</reference>
<evidence type="ECO:0000313" key="1">
    <source>
        <dbReference type="EMBL" id="PIO37531.1"/>
    </source>
</evidence>
<gene>
    <name evidence="1" type="ORF">AB205_0186520</name>
</gene>
<protein>
    <submittedName>
        <fullName evidence="1">Uncharacterized protein</fullName>
    </submittedName>
</protein>
<keyword evidence="2" id="KW-1185">Reference proteome</keyword>
<dbReference type="OrthoDB" id="197155at2759"/>
<organism evidence="1 2">
    <name type="scientific">Aquarana catesbeiana</name>
    <name type="common">American bullfrog</name>
    <name type="synonym">Rana catesbeiana</name>
    <dbReference type="NCBI Taxonomy" id="8400"/>
    <lineage>
        <taxon>Eukaryota</taxon>
        <taxon>Metazoa</taxon>
        <taxon>Chordata</taxon>
        <taxon>Craniata</taxon>
        <taxon>Vertebrata</taxon>
        <taxon>Euteleostomi</taxon>
        <taxon>Amphibia</taxon>
        <taxon>Batrachia</taxon>
        <taxon>Anura</taxon>
        <taxon>Neobatrachia</taxon>
        <taxon>Ranoidea</taxon>
        <taxon>Ranidae</taxon>
        <taxon>Aquarana</taxon>
    </lineage>
</organism>
<dbReference type="AlphaFoldDB" id="A0A2G9SDN5"/>
<sequence>MVPLENVYGLLGPYSANHEENAEIPVLLIRRYVVAIKWVIRKVLKLNKAMQLIMSRRIQGIGYHFIKNKFQFIENWALCILKNRRQGFFQTCGTSSYFPLKSNLWQYSSGATAASSTPLLFFF</sequence>
<name>A0A2G9SDN5_AQUCT</name>
<dbReference type="EMBL" id="KV925401">
    <property type="protein sequence ID" value="PIO37531.1"/>
    <property type="molecule type" value="Genomic_DNA"/>
</dbReference>
<evidence type="ECO:0000313" key="2">
    <source>
        <dbReference type="Proteomes" id="UP000228934"/>
    </source>
</evidence>
<accession>A0A2G9SDN5</accession>
<proteinExistence type="predicted"/>
<dbReference type="Proteomes" id="UP000228934">
    <property type="component" value="Unassembled WGS sequence"/>
</dbReference>